<proteinExistence type="predicted"/>
<gene>
    <name evidence="3" type="ORF">DP107_16375</name>
</gene>
<organism evidence="3 4">
    <name type="scientific">Haloglomus irregulare</name>
    <dbReference type="NCBI Taxonomy" id="2234134"/>
    <lineage>
        <taxon>Archaea</taxon>
        <taxon>Methanobacteriati</taxon>
        <taxon>Methanobacteriota</taxon>
        <taxon>Stenosarchaea group</taxon>
        <taxon>Halobacteria</taxon>
        <taxon>Halobacteriales</taxon>
        <taxon>Natronomonadaceae</taxon>
        <taxon>Haloglomus</taxon>
    </lineage>
</organism>
<feature type="domain" description="DUF7347" evidence="1">
    <location>
        <begin position="18"/>
        <end position="93"/>
    </location>
</feature>
<dbReference type="RefSeq" id="WP_144263219.1">
    <property type="nucleotide sequence ID" value="NZ_QMDX01000014.1"/>
</dbReference>
<sequence>MPPDDATDGGSDADRLAPDEAFAVLGDETRMGILRALGDLDTPVPFSELYARSDADDSGGFNYHLDRMVGHFVERVDGGYRLAPAGRRVAEAVRSGAVTEQPELPMTEVEEPCPYCGAATRVRWRDGSVEQFCTGCAGRYGRRYRESGMPIEEVEGYLGRNPLPPAGVRGRSPTETLRAAWTWGELEILSLSAGVCPRCSGAVEWEPVVCEDHESDGGPCPTCGGRYTVGVRVACTNCILVAGGEPVVALAARTDLLALLAANGHNPIAPDDVHAVEQVHGAYEETVHAADPLRATYTFDLGGESVALTVDESLDVVETAWDEGAAQ</sequence>
<accession>A0A554MX11</accession>
<name>A0A554MX11_9EURY</name>
<evidence type="ECO:0000313" key="4">
    <source>
        <dbReference type="Proteomes" id="UP000319894"/>
    </source>
</evidence>
<dbReference type="InterPro" id="IPR036388">
    <property type="entry name" value="WH-like_DNA-bd_sf"/>
</dbReference>
<keyword evidence="4" id="KW-1185">Reference proteome</keyword>
<dbReference type="InterPro" id="IPR055771">
    <property type="entry name" value="DUF7347"/>
</dbReference>
<dbReference type="Gene3D" id="1.10.10.10">
    <property type="entry name" value="Winged helix-like DNA-binding domain superfamily/Winged helix DNA-binding domain"/>
    <property type="match status" value="1"/>
</dbReference>
<dbReference type="Pfam" id="PF24038">
    <property type="entry name" value="DUF7347"/>
    <property type="match status" value="1"/>
</dbReference>
<dbReference type="Pfam" id="PF24042">
    <property type="entry name" value="DUF7351"/>
    <property type="match status" value="1"/>
</dbReference>
<evidence type="ECO:0000259" key="1">
    <source>
        <dbReference type="Pfam" id="PF24038"/>
    </source>
</evidence>
<protein>
    <submittedName>
        <fullName evidence="3">Uncharacterized protein</fullName>
    </submittedName>
</protein>
<dbReference type="AlphaFoldDB" id="A0A554MX11"/>
<feature type="domain" description="DUF7351" evidence="2">
    <location>
        <begin position="111"/>
        <end position="316"/>
    </location>
</feature>
<evidence type="ECO:0000259" key="2">
    <source>
        <dbReference type="Pfam" id="PF24042"/>
    </source>
</evidence>
<dbReference type="OrthoDB" id="8482at2157"/>
<reference evidence="3 4" key="1">
    <citation type="submission" date="2018-06" db="EMBL/GenBank/DDBJ databases">
        <title>Natronomonas sp. F16-60 a new haloarchaeon isolated from a solar saltern of Isla Cristina, Huelva, Spain.</title>
        <authorList>
            <person name="Duran-Viseras A."/>
            <person name="Sanchez-Porro C."/>
            <person name="Ventosa A."/>
        </authorList>
    </citation>
    <scope>NUCLEOTIDE SEQUENCE [LARGE SCALE GENOMIC DNA]</scope>
    <source>
        <strain evidence="3 4">F16-60</strain>
    </source>
</reference>
<evidence type="ECO:0000313" key="3">
    <source>
        <dbReference type="EMBL" id="TSD09320.1"/>
    </source>
</evidence>
<dbReference type="EMBL" id="QMDX01000014">
    <property type="protein sequence ID" value="TSD09320.1"/>
    <property type="molecule type" value="Genomic_DNA"/>
</dbReference>
<dbReference type="InterPro" id="IPR055775">
    <property type="entry name" value="DUF7351"/>
</dbReference>
<dbReference type="Proteomes" id="UP000319894">
    <property type="component" value="Unassembled WGS sequence"/>
</dbReference>
<comment type="caution">
    <text evidence="3">The sequence shown here is derived from an EMBL/GenBank/DDBJ whole genome shotgun (WGS) entry which is preliminary data.</text>
</comment>
<dbReference type="InParanoid" id="A0A554MX11"/>